<dbReference type="Proteomes" id="UP000011885">
    <property type="component" value="Unassembled WGS sequence"/>
</dbReference>
<name>M5UG91_9BACT</name>
<organism evidence="1 2">
    <name type="scientific">Rhodopirellula sallentina SM41</name>
    <dbReference type="NCBI Taxonomy" id="1263870"/>
    <lineage>
        <taxon>Bacteria</taxon>
        <taxon>Pseudomonadati</taxon>
        <taxon>Planctomycetota</taxon>
        <taxon>Planctomycetia</taxon>
        <taxon>Pirellulales</taxon>
        <taxon>Pirellulaceae</taxon>
        <taxon>Rhodopirellula</taxon>
    </lineage>
</organism>
<accession>M5UG91</accession>
<evidence type="ECO:0000313" key="2">
    <source>
        <dbReference type="Proteomes" id="UP000011885"/>
    </source>
</evidence>
<evidence type="ECO:0000313" key="1">
    <source>
        <dbReference type="EMBL" id="EMI55028.1"/>
    </source>
</evidence>
<dbReference type="PATRIC" id="fig|1263870.3.peg.3761"/>
<protein>
    <submittedName>
        <fullName evidence="1">Uncharacterized protein</fullName>
    </submittedName>
</protein>
<gene>
    <name evidence="1" type="ORF">RSSM_03539</name>
</gene>
<proteinExistence type="predicted"/>
<dbReference type="AlphaFoldDB" id="M5UG91"/>
<reference evidence="1 2" key="1">
    <citation type="journal article" date="2013" name="Mar. Genomics">
        <title>Expression of sulfatases in Rhodopirellula baltica and the diversity of sulfatases in the genus Rhodopirellula.</title>
        <authorList>
            <person name="Wegner C.E."/>
            <person name="Richter-Heitmann T."/>
            <person name="Klindworth A."/>
            <person name="Klockow C."/>
            <person name="Richter M."/>
            <person name="Achstetter T."/>
            <person name="Glockner F.O."/>
            <person name="Harder J."/>
        </authorList>
    </citation>
    <scope>NUCLEOTIDE SEQUENCE [LARGE SCALE GENOMIC DNA]</scope>
    <source>
        <strain evidence="1 2">SM41</strain>
    </source>
</reference>
<keyword evidence="2" id="KW-1185">Reference proteome</keyword>
<comment type="caution">
    <text evidence="1">The sequence shown here is derived from an EMBL/GenBank/DDBJ whole genome shotgun (WGS) entry which is preliminary data.</text>
</comment>
<sequence>MSYRNGAIGNPVASFFYALSTYKLIRRTAFADPKSVRCSSGGREVPRQLIVMFC</sequence>
<dbReference type="EMBL" id="ANOH01000235">
    <property type="protein sequence ID" value="EMI55028.1"/>
    <property type="molecule type" value="Genomic_DNA"/>
</dbReference>